<dbReference type="InterPro" id="IPR023837">
    <property type="entry name" value="EccCb-like_Actinobacteria"/>
</dbReference>
<feature type="transmembrane region" description="Helical" evidence="10">
    <location>
        <begin position="66"/>
        <end position="87"/>
    </location>
</feature>
<evidence type="ECO:0000256" key="3">
    <source>
        <dbReference type="ARBA" id="ARBA00022692"/>
    </source>
</evidence>
<feature type="binding site" evidence="9">
    <location>
        <begin position="482"/>
        <end position="489"/>
    </location>
    <ligand>
        <name>ATP</name>
        <dbReference type="ChEBI" id="CHEBI:30616"/>
    </ligand>
</feature>
<gene>
    <name evidence="12" type="ORF">J2S41_001042</name>
</gene>
<feature type="transmembrane region" description="Helical" evidence="10">
    <location>
        <begin position="41"/>
        <end position="59"/>
    </location>
</feature>
<dbReference type="SUPFAM" id="SSF52540">
    <property type="entry name" value="P-loop containing nucleoside triphosphate hydrolases"/>
    <property type="match status" value="3"/>
</dbReference>
<keyword evidence="2" id="KW-1003">Cell membrane</keyword>
<dbReference type="NCBIfam" id="TIGR03924">
    <property type="entry name" value="T7SS_EccC_a"/>
    <property type="match status" value="1"/>
</dbReference>
<dbReference type="Gene3D" id="3.40.50.300">
    <property type="entry name" value="P-loop containing nucleotide triphosphate hydrolases"/>
    <property type="match status" value="3"/>
</dbReference>
<sequence length="1317" mass="144824">MGTVAFVRRPRRTGPVAPTGDIELHEPPVVPEPAAGGIGQIWLYVPVALGSLAMMLVFVRAGAGTLAYLGMGLMVVSVAAGVIVPFFRNASDHKERMHAERRDYHRYLTQTRRKVRKALVDQHRAARWLHPDPRSLWSAALSQRLWERRTAHDDFGEVRIGIGNRKSTMRLKPPATKPIDELEPMAAHALRRFLRAYTSVTDAPIAIYLRGYARVQLHGRPEATRPMVRALLAQAVFAHAPGDLRLVFGVADQFREEWDWVKWLPHAQADDTPDAAGPRRLFTTDPKEADKLLTEVGLLGRPAFEPDTPITTSEPFTIVVFDGLQMPPDHRVAAEGYRNAVILDLGGAIAWQSRPQTLFLEVSDELVEMVTFDHLGKPNRTELCRPDRLGIPSVDSLARSMSKYRIGTAVDADEPMATDYDLAGLLNIPDVEMLDLESYRRGRGPSSRLRVPIGITTTGQPIELDIKEAAENGMGPHGMMVGATGSGKSELLRTLVLALAVRHSSEELNFILVDFKGGAAFLGFDRIPHTAAIITNLADEAELVDRLQDAITGEMVRRQEHLRASGNYASRRDYEMARAGGAPLEPLPALFIVVDEFSELLTSKPQFVDTFAMIGRLGRSLAVHLLLASQRLDDGRIHQIESHLSYRIGLRTFSAMESRSVIGVPDAYELPNAPGNGYLRSDINTLTRFKGAYSSGPYRAAKVKGTAGSGPARLLAFGTDYIEPQQPEEEPEETEEDEKPPALSEVLLERMRGIGPAAHTVWLPPLREPATLDKLLPPLIDDEERGLMPTGGYAPLVVPIGLLDMPAQQRRELLLAELSGAKGNVGIVGGPQAGKSTLLRTLITGLALTHSPRDVQFYCLDFGGGSLASVAKLPHVGSVANRLDRDRVTRTVQEMSNLLAFRENLFSQNNIDSMANYRRARAAGVLRDKDPYGDVFLVVDGWYTVRQDFDELDSRFQEIAARGLSFGIHLVIAANRWAEMRPWLRDVLGTRFELRLGDPIDSEINSKFAATVPAIPGRGIVPERLHFLGALPRVDGDSDEESLSDATADLVEMIASGTAPRAPEVRLLPAELPATALPKPGAASPSADPKIVIGLDDARLQPMWHDFDLSPHLLIFGDAETGKTNMLKHVARSITSHFSPDEAKIVFGDFRRELYDAVPQEYQTGYSVAADALTATIKEAAGMLKERVPGNDITPDRLPRRDWWTGHRLFVLVDDFELAEGGRETPIDALLPLLPQGADIGLHLIIARRTAGASRAMMNATIRRAWELGAPALLLSCPREEGSFLGTVKPRLLPTGRAQYIDRRRTVRLVQTPVSAS</sequence>
<comment type="subcellular location">
    <subcellularLocation>
        <location evidence="1">Cell membrane</location>
        <topology evidence="1">Multi-pass membrane protein</topology>
    </subcellularLocation>
</comment>
<evidence type="ECO:0000256" key="6">
    <source>
        <dbReference type="ARBA" id="ARBA00022840"/>
    </source>
</evidence>
<evidence type="ECO:0000256" key="4">
    <source>
        <dbReference type="ARBA" id="ARBA00022737"/>
    </source>
</evidence>
<evidence type="ECO:0000256" key="5">
    <source>
        <dbReference type="ARBA" id="ARBA00022741"/>
    </source>
</evidence>
<dbReference type="PANTHER" id="PTHR22683:SF1">
    <property type="entry name" value="TYPE VII SECRETION SYSTEM PROTEIN ESSC"/>
    <property type="match status" value="1"/>
</dbReference>
<evidence type="ECO:0000256" key="7">
    <source>
        <dbReference type="ARBA" id="ARBA00022989"/>
    </source>
</evidence>
<dbReference type="PANTHER" id="PTHR22683">
    <property type="entry name" value="SPORULATION PROTEIN RELATED"/>
    <property type="match status" value="1"/>
</dbReference>
<comment type="caution">
    <text evidence="12">The sequence shown here is derived from an EMBL/GenBank/DDBJ whole genome shotgun (WGS) entry which is preliminary data.</text>
</comment>
<evidence type="ECO:0000256" key="10">
    <source>
        <dbReference type="SAM" id="Phobius"/>
    </source>
</evidence>
<protein>
    <submittedName>
        <fullName evidence="12">S-DNA-T family DNA segregation ATPase FtsK/SpoIIIE</fullName>
    </submittedName>
</protein>
<accession>A0AAE3YID9</accession>
<dbReference type="RefSeq" id="WP_310376295.1">
    <property type="nucleotide sequence ID" value="NZ_JAVDYB010000001.1"/>
</dbReference>
<evidence type="ECO:0000256" key="1">
    <source>
        <dbReference type="ARBA" id="ARBA00004651"/>
    </source>
</evidence>
<proteinExistence type="predicted"/>
<dbReference type="PROSITE" id="PS50901">
    <property type="entry name" value="FTSK"/>
    <property type="match status" value="3"/>
</dbReference>
<dbReference type="InterPro" id="IPR027417">
    <property type="entry name" value="P-loop_NTPase"/>
</dbReference>
<keyword evidence="5 9" id="KW-0547">Nucleotide-binding</keyword>
<feature type="domain" description="FtsK" evidence="11">
    <location>
        <begin position="810"/>
        <end position="1003"/>
    </location>
</feature>
<keyword evidence="6 9" id="KW-0067">ATP-binding</keyword>
<dbReference type="Pfam" id="PF01580">
    <property type="entry name" value="FtsK_SpoIIIE"/>
    <property type="match status" value="2"/>
</dbReference>
<feature type="binding site" evidence="9">
    <location>
        <begin position="1117"/>
        <end position="1124"/>
    </location>
    <ligand>
        <name>ATP</name>
        <dbReference type="ChEBI" id="CHEBI:30616"/>
    </ligand>
</feature>
<dbReference type="GO" id="GO:0003677">
    <property type="term" value="F:DNA binding"/>
    <property type="evidence" value="ECO:0007669"/>
    <property type="project" value="InterPro"/>
</dbReference>
<dbReference type="NCBIfam" id="TIGR03925">
    <property type="entry name" value="T7SS_EccC_b"/>
    <property type="match status" value="1"/>
</dbReference>
<keyword evidence="3 10" id="KW-0812">Transmembrane</keyword>
<keyword evidence="4" id="KW-0677">Repeat</keyword>
<dbReference type="Proteomes" id="UP001183643">
    <property type="component" value="Unassembled WGS sequence"/>
</dbReference>
<dbReference type="InterPro" id="IPR023836">
    <property type="entry name" value="EccCa-like_Actinobacteria"/>
</dbReference>
<feature type="binding site" evidence="9">
    <location>
        <begin position="829"/>
        <end position="836"/>
    </location>
    <ligand>
        <name>ATP</name>
        <dbReference type="ChEBI" id="CHEBI:30616"/>
    </ligand>
</feature>
<dbReference type="EMBL" id="JAVDYB010000001">
    <property type="protein sequence ID" value="MDR7274264.1"/>
    <property type="molecule type" value="Genomic_DNA"/>
</dbReference>
<keyword evidence="13" id="KW-1185">Reference proteome</keyword>
<dbReference type="SMART" id="SM00382">
    <property type="entry name" value="AAA"/>
    <property type="match status" value="3"/>
</dbReference>
<evidence type="ECO:0000259" key="11">
    <source>
        <dbReference type="PROSITE" id="PS50901"/>
    </source>
</evidence>
<evidence type="ECO:0000256" key="8">
    <source>
        <dbReference type="ARBA" id="ARBA00023136"/>
    </source>
</evidence>
<feature type="domain" description="FtsK" evidence="11">
    <location>
        <begin position="459"/>
        <end position="659"/>
    </location>
</feature>
<evidence type="ECO:0000256" key="2">
    <source>
        <dbReference type="ARBA" id="ARBA00022475"/>
    </source>
</evidence>
<dbReference type="InterPro" id="IPR002543">
    <property type="entry name" value="FtsK_dom"/>
</dbReference>
<evidence type="ECO:0000313" key="12">
    <source>
        <dbReference type="EMBL" id="MDR7274264.1"/>
    </source>
</evidence>
<organism evidence="12 13">
    <name type="scientific">Catenuloplanes atrovinosus</name>
    <dbReference type="NCBI Taxonomy" id="137266"/>
    <lineage>
        <taxon>Bacteria</taxon>
        <taxon>Bacillati</taxon>
        <taxon>Actinomycetota</taxon>
        <taxon>Actinomycetes</taxon>
        <taxon>Micromonosporales</taxon>
        <taxon>Micromonosporaceae</taxon>
        <taxon>Catenuloplanes</taxon>
    </lineage>
</organism>
<reference evidence="12" key="1">
    <citation type="submission" date="2023-07" db="EMBL/GenBank/DDBJ databases">
        <title>Sequencing the genomes of 1000 actinobacteria strains.</title>
        <authorList>
            <person name="Klenk H.-P."/>
        </authorList>
    </citation>
    <scope>NUCLEOTIDE SEQUENCE</scope>
    <source>
        <strain evidence="12">DSM 44707</strain>
    </source>
</reference>
<keyword evidence="8 10" id="KW-0472">Membrane</keyword>
<dbReference type="GO" id="GO:0005524">
    <property type="term" value="F:ATP binding"/>
    <property type="evidence" value="ECO:0007669"/>
    <property type="project" value="UniProtKB-UniRule"/>
</dbReference>
<name>A0AAE3YID9_9ACTN</name>
<dbReference type="GO" id="GO:0005886">
    <property type="term" value="C:plasma membrane"/>
    <property type="evidence" value="ECO:0007669"/>
    <property type="project" value="UniProtKB-SubCell"/>
</dbReference>
<dbReference type="InterPro" id="IPR003593">
    <property type="entry name" value="AAA+_ATPase"/>
</dbReference>
<evidence type="ECO:0000313" key="13">
    <source>
        <dbReference type="Proteomes" id="UP001183643"/>
    </source>
</evidence>
<dbReference type="InterPro" id="IPR050206">
    <property type="entry name" value="FtsK/SpoIIIE/SftA"/>
</dbReference>
<keyword evidence="7 10" id="KW-1133">Transmembrane helix</keyword>
<feature type="domain" description="FtsK" evidence="11">
    <location>
        <begin position="1100"/>
        <end position="1281"/>
    </location>
</feature>
<evidence type="ECO:0000256" key="9">
    <source>
        <dbReference type="PROSITE-ProRule" id="PRU00289"/>
    </source>
</evidence>